<evidence type="ECO:0000256" key="1">
    <source>
        <dbReference type="ARBA" id="ARBA00004651"/>
    </source>
</evidence>
<comment type="subcellular location">
    <subcellularLocation>
        <location evidence="1">Cell membrane</location>
        <topology evidence="1">Multi-pass membrane protein</topology>
    </subcellularLocation>
</comment>
<feature type="transmembrane region" description="Helical" evidence="6">
    <location>
        <begin position="80"/>
        <end position="102"/>
    </location>
</feature>
<feature type="transmembrane region" description="Helical" evidence="6">
    <location>
        <begin position="149"/>
        <end position="169"/>
    </location>
</feature>
<evidence type="ECO:0000256" key="6">
    <source>
        <dbReference type="SAM" id="Phobius"/>
    </source>
</evidence>
<organism evidence="7">
    <name type="scientific">marine metagenome</name>
    <dbReference type="NCBI Taxonomy" id="408172"/>
    <lineage>
        <taxon>unclassified sequences</taxon>
        <taxon>metagenomes</taxon>
        <taxon>ecological metagenomes</taxon>
    </lineage>
</organism>
<evidence type="ECO:0000256" key="4">
    <source>
        <dbReference type="ARBA" id="ARBA00022989"/>
    </source>
</evidence>
<feature type="transmembrane region" description="Helical" evidence="6">
    <location>
        <begin position="175"/>
        <end position="200"/>
    </location>
</feature>
<dbReference type="GO" id="GO:0005886">
    <property type="term" value="C:plasma membrane"/>
    <property type="evidence" value="ECO:0007669"/>
    <property type="project" value="UniProtKB-SubCell"/>
</dbReference>
<dbReference type="InterPro" id="IPR050833">
    <property type="entry name" value="Poly_Biosynth_Transport"/>
</dbReference>
<accession>A0A382MHV0</accession>
<reference evidence="7" key="1">
    <citation type="submission" date="2018-05" db="EMBL/GenBank/DDBJ databases">
        <authorList>
            <person name="Lanie J.A."/>
            <person name="Ng W.-L."/>
            <person name="Kazmierczak K.M."/>
            <person name="Andrzejewski T.M."/>
            <person name="Davidsen T.M."/>
            <person name="Wayne K.J."/>
            <person name="Tettelin H."/>
            <person name="Glass J.I."/>
            <person name="Rusch D."/>
            <person name="Podicherti R."/>
            <person name="Tsui H.-C.T."/>
            <person name="Winkler M.E."/>
        </authorList>
    </citation>
    <scope>NUCLEOTIDE SEQUENCE</scope>
</reference>
<evidence type="ECO:0000256" key="3">
    <source>
        <dbReference type="ARBA" id="ARBA00022692"/>
    </source>
</evidence>
<keyword evidence="4 6" id="KW-1133">Transmembrane helix</keyword>
<feature type="transmembrane region" description="Helical" evidence="6">
    <location>
        <begin position="49"/>
        <end position="68"/>
    </location>
</feature>
<dbReference type="EMBL" id="UINC01093819">
    <property type="protein sequence ID" value="SVC48544.1"/>
    <property type="molecule type" value="Genomic_DNA"/>
</dbReference>
<proteinExistence type="predicted"/>
<keyword evidence="3 6" id="KW-0812">Transmembrane</keyword>
<gene>
    <name evidence="7" type="ORF">METZ01_LOCUS301398</name>
</gene>
<feature type="transmembrane region" description="Helical" evidence="6">
    <location>
        <begin position="236"/>
        <end position="257"/>
    </location>
</feature>
<feature type="transmembrane region" description="Helical" evidence="6">
    <location>
        <begin position="212"/>
        <end position="230"/>
    </location>
</feature>
<sequence>VDLLRFSYPLMFVTIIGTAMHWMDIYMLGFFFDNTTVGMYHPPARTAGLMRMILIAFMGIFSPILSELNSNNDRKGMVSLYHLVVRWIMTIALPLFLLIILFPKKVMFLFGTQYQESYMILSILTTSVLIQTFIGIGGPTLTMTGYPKINFINSIIVLLINLALNIYLIPIYTGLGAAIATLISMSLLGLIRSIEIWYILRLQPLSYKLIKPFFAIFVVLMVMIFIKPFIMPFHTIISLIIASIIIGISFILLLWLIGFDEDDKQVISALKAMFFKNK</sequence>
<feature type="transmembrane region" description="Helical" evidence="6">
    <location>
        <begin position="7"/>
        <end position="29"/>
    </location>
</feature>
<evidence type="ECO:0000313" key="7">
    <source>
        <dbReference type="EMBL" id="SVC48544.1"/>
    </source>
</evidence>
<evidence type="ECO:0000256" key="5">
    <source>
        <dbReference type="ARBA" id="ARBA00023136"/>
    </source>
</evidence>
<dbReference type="PANTHER" id="PTHR30250">
    <property type="entry name" value="PST FAMILY PREDICTED COLANIC ACID TRANSPORTER"/>
    <property type="match status" value="1"/>
</dbReference>
<name>A0A382MHV0_9ZZZZ</name>
<evidence type="ECO:0000256" key="2">
    <source>
        <dbReference type="ARBA" id="ARBA00022475"/>
    </source>
</evidence>
<protein>
    <submittedName>
        <fullName evidence="7">Uncharacterized protein</fullName>
    </submittedName>
</protein>
<keyword evidence="2" id="KW-1003">Cell membrane</keyword>
<keyword evidence="5 6" id="KW-0472">Membrane</keyword>
<dbReference type="PANTHER" id="PTHR30250:SF27">
    <property type="entry name" value="POLYSACCHARIDE BIOSYNTHESIS PROTEIN"/>
    <property type="match status" value="1"/>
</dbReference>
<dbReference type="AlphaFoldDB" id="A0A382MHV0"/>
<feature type="non-terminal residue" evidence="7">
    <location>
        <position position="1"/>
    </location>
</feature>
<feature type="transmembrane region" description="Helical" evidence="6">
    <location>
        <begin position="117"/>
        <end position="137"/>
    </location>
</feature>